<accession>A0A401TFA3</accession>
<dbReference type="STRING" id="137246.A0A401TFA3"/>
<dbReference type="AlphaFoldDB" id="A0A401TFA3"/>
<reference evidence="1 2" key="1">
    <citation type="journal article" date="2018" name="Nat. Ecol. Evol.">
        <title>Shark genomes provide insights into elasmobranch evolution and the origin of vertebrates.</title>
        <authorList>
            <person name="Hara Y"/>
            <person name="Yamaguchi K"/>
            <person name="Onimaru K"/>
            <person name="Kadota M"/>
            <person name="Koyanagi M"/>
            <person name="Keeley SD"/>
            <person name="Tatsumi K"/>
            <person name="Tanaka K"/>
            <person name="Motone F"/>
            <person name="Kageyama Y"/>
            <person name="Nozu R"/>
            <person name="Adachi N"/>
            <person name="Nishimura O"/>
            <person name="Nakagawa R"/>
            <person name="Tanegashima C"/>
            <person name="Kiyatake I"/>
            <person name="Matsumoto R"/>
            <person name="Murakumo K"/>
            <person name="Nishida K"/>
            <person name="Terakita A"/>
            <person name="Kuratani S"/>
            <person name="Sato K"/>
            <person name="Hyodo S Kuraku.S."/>
        </authorList>
    </citation>
    <scope>NUCLEOTIDE SEQUENCE [LARGE SCALE GENOMIC DNA]</scope>
</reference>
<dbReference type="InterPro" id="IPR011993">
    <property type="entry name" value="PH-like_dom_sf"/>
</dbReference>
<protein>
    <submittedName>
        <fullName evidence="1">Uncharacterized protein</fullName>
    </submittedName>
</protein>
<dbReference type="Proteomes" id="UP000287033">
    <property type="component" value="Unassembled WGS sequence"/>
</dbReference>
<dbReference type="GO" id="GO:0007266">
    <property type="term" value="P:Rho protein signal transduction"/>
    <property type="evidence" value="ECO:0007669"/>
    <property type="project" value="TreeGrafter"/>
</dbReference>
<dbReference type="EMBL" id="BEZZ01050476">
    <property type="protein sequence ID" value="GCC41313.1"/>
    <property type="molecule type" value="Genomic_DNA"/>
</dbReference>
<sequence>MADGLLSPVNRQLLHEGRLSLAGATKLLDVHLFLFDDLLLITKVKNAKKVTNDFISDRTLQGGLWGGRGVLQSGVRCFMGNMGGGVGVFKGDPLGTVFRAPSNLVLAASELHLDITCHLAMNSLGF</sequence>
<dbReference type="InterPro" id="IPR040181">
    <property type="entry name" value="PKHG5/7"/>
</dbReference>
<name>A0A401TFA3_CHIPU</name>
<keyword evidence="2" id="KW-1185">Reference proteome</keyword>
<dbReference type="PANTHER" id="PTHR13217:SF11">
    <property type="entry name" value="PLECKSTRIN HOMOLOGY DOMAIN-CONTAINING FAMILY G MEMBER 5"/>
    <property type="match status" value="1"/>
</dbReference>
<dbReference type="Gene3D" id="2.30.29.30">
    <property type="entry name" value="Pleckstrin-homology domain (PH domain)/Phosphotyrosine-binding domain (PTB)"/>
    <property type="match status" value="1"/>
</dbReference>
<gene>
    <name evidence="1" type="ORF">chiPu_0025009</name>
</gene>
<evidence type="ECO:0000313" key="1">
    <source>
        <dbReference type="EMBL" id="GCC41313.1"/>
    </source>
</evidence>
<proteinExistence type="predicted"/>
<comment type="caution">
    <text evidence="1">The sequence shown here is derived from an EMBL/GenBank/DDBJ whole genome shotgun (WGS) entry which is preliminary data.</text>
</comment>
<dbReference type="PANTHER" id="PTHR13217">
    <property type="entry name" value="PLECKSTRIN HOMOLOGY DOMAIN-CONTAINING FAMILY G MEMBER 7"/>
    <property type="match status" value="1"/>
</dbReference>
<evidence type="ECO:0000313" key="2">
    <source>
        <dbReference type="Proteomes" id="UP000287033"/>
    </source>
</evidence>
<dbReference type="SUPFAM" id="SSF50729">
    <property type="entry name" value="PH domain-like"/>
    <property type="match status" value="1"/>
</dbReference>
<organism evidence="1 2">
    <name type="scientific">Chiloscyllium punctatum</name>
    <name type="common">Brownbanded bambooshark</name>
    <name type="synonym">Hemiscyllium punctatum</name>
    <dbReference type="NCBI Taxonomy" id="137246"/>
    <lineage>
        <taxon>Eukaryota</taxon>
        <taxon>Metazoa</taxon>
        <taxon>Chordata</taxon>
        <taxon>Craniata</taxon>
        <taxon>Vertebrata</taxon>
        <taxon>Chondrichthyes</taxon>
        <taxon>Elasmobranchii</taxon>
        <taxon>Galeomorphii</taxon>
        <taxon>Galeoidea</taxon>
        <taxon>Orectolobiformes</taxon>
        <taxon>Hemiscylliidae</taxon>
        <taxon>Chiloscyllium</taxon>
    </lineage>
</organism>